<evidence type="ECO:0000313" key="1">
    <source>
        <dbReference type="Proteomes" id="UP000695022"/>
    </source>
</evidence>
<dbReference type="InterPro" id="IPR055325">
    <property type="entry name" value="CF161"/>
</dbReference>
<protein>
    <submittedName>
        <fullName evidence="2">Uncharacterized protein C15orf26 homolog</fullName>
    </submittedName>
</protein>
<gene>
    <name evidence="2" type="primary">LOC106805338</name>
</gene>
<dbReference type="SUPFAM" id="SSF82109">
    <property type="entry name" value="MIR domain"/>
    <property type="match status" value="1"/>
</dbReference>
<dbReference type="PANTHER" id="PTHR24274">
    <property type="entry name" value="CILIA- AND FLAGELLA-ASSOCIATED PROTEIN 161"/>
    <property type="match status" value="1"/>
</dbReference>
<organism evidence="1 2">
    <name type="scientific">Priapulus caudatus</name>
    <name type="common">Priapulid worm</name>
    <dbReference type="NCBI Taxonomy" id="37621"/>
    <lineage>
        <taxon>Eukaryota</taxon>
        <taxon>Metazoa</taxon>
        <taxon>Ecdysozoa</taxon>
        <taxon>Scalidophora</taxon>
        <taxon>Priapulida</taxon>
        <taxon>Priapulimorpha</taxon>
        <taxon>Priapulimorphida</taxon>
        <taxon>Priapulidae</taxon>
        <taxon>Priapulus</taxon>
    </lineage>
</organism>
<dbReference type="Pfam" id="PF24569">
    <property type="entry name" value="CFAP161"/>
    <property type="match status" value="1"/>
</dbReference>
<proteinExistence type="predicted"/>
<dbReference type="PANTHER" id="PTHR24274:SF1">
    <property type="entry name" value="CILIA- AND FLAGELLA-ASSOCIATED PROTEIN 161"/>
    <property type="match status" value="1"/>
</dbReference>
<reference evidence="2" key="1">
    <citation type="submission" date="2025-08" db="UniProtKB">
        <authorList>
            <consortium name="RefSeq"/>
        </authorList>
    </citation>
    <scope>IDENTIFICATION</scope>
</reference>
<name>A0ABM1DR06_PRICU</name>
<dbReference type="InterPro" id="IPR036300">
    <property type="entry name" value="MIR_dom_sf"/>
</dbReference>
<keyword evidence="1" id="KW-1185">Reference proteome</keyword>
<evidence type="ECO:0000313" key="2">
    <source>
        <dbReference type="RefSeq" id="XP_014662377.1"/>
    </source>
</evidence>
<accession>A0ABM1DR06</accession>
<dbReference type="Gene3D" id="2.80.10.50">
    <property type="match status" value="1"/>
</dbReference>
<dbReference type="RefSeq" id="XP_014662377.1">
    <property type="nucleotide sequence ID" value="XM_014806891.1"/>
</dbReference>
<dbReference type="Proteomes" id="UP000695022">
    <property type="component" value="Unplaced"/>
</dbReference>
<dbReference type="GeneID" id="106805338"/>
<sequence length="262" mass="29272">MSRHKYKPSVRVGNWNEELCLEEDKLKDFLLKKENGELLIQKIHSLKSNILSKVNLSVCTDGLVHYGDTVVLVNNPTNRECKPVCLAANIDESSASNNSVRSPCRVSGAVFKESCARNALTVAAVGGKSNVGEPLRYGEHFMLCTTPACGANLKLFSEPATFTRCAKHSRHQMVTLVDEESSFTRWKVLSFDPMWRLETEGKPVKAGENVIITHVQTNQNLAMEENGKLMTMFGLECEISSHNYLDCHKAELSQNHWLFLTG</sequence>